<dbReference type="InterPro" id="IPR050161">
    <property type="entry name" value="Siro_Cobalamin_biosynth"/>
</dbReference>
<evidence type="ECO:0000256" key="7">
    <source>
        <dbReference type="RuleBase" id="RU003960"/>
    </source>
</evidence>
<dbReference type="PROSITE" id="PS00840">
    <property type="entry name" value="SUMT_2"/>
    <property type="match status" value="1"/>
</dbReference>
<dbReference type="InterPro" id="IPR014776">
    <property type="entry name" value="4pyrrole_Mease_sub2"/>
</dbReference>
<feature type="domain" description="Tetrapyrrole methylase" evidence="8">
    <location>
        <begin position="11"/>
        <end position="223"/>
    </location>
</feature>
<keyword evidence="6" id="KW-0627">Porphyrin biosynthesis</keyword>
<proteinExistence type="inferred from homology"/>
<dbReference type="Gene3D" id="3.30.950.10">
    <property type="entry name" value="Methyltransferase, Cobalt-precorrin-4 Transmethylase, Domain 2"/>
    <property type="match status" value="1"/>
</dbReference>
<keyword evidence="10" id="KW-1185">Reference proteome</keyword>
<dbReference type="InterPro" id="IPR000878">
    <property type="entry name" value="4pyrrol_Mease"/>
</dbReference>
<evidence type="ECO:0000259" key="8">
    <source>
        <dbReference type="Pfam" id="PF00590"/>
    </source>
</evidence>
<dbReference type="Pfam" id="PF00590">
    <property type="entry name" value="TP_methylase"/>
    <property type="match status" value="1"/>
</dbReference>
<protein>
    <recommendedName>
        <fullName evidence="2">uroporphyrinogen-III C-methyltransferase</fullName>
        <ecNumber evidence="2">2.1.1.107</ecNumber>
    </recommendedName>
</protein>
<reference evidence="9 10" key="1">
    <citation type="submission" date="2015-11" db="EMBL/GenBank/DDBJ databases">
        <title>Description and complete genome sequence of a novel strain predominating in hypersaline microbial mats and representing a new family of the Bacteriodetes phylum.</title>
        <authorList>
            <person name="Spring S."/>
            <person name="Bunk B."/>
            <person name="Sproer C."/>
            <person name="Klenk H.-P."/>
        </authorList>
    </citation>
    <scope>NUCLEOTIDE SEQUENCE [LARGE SCALE GENOMIC DNA]</scope>
    <source>
        <strain evidence="9 10">L21-Spi-D4</strain>
    </source>
</reference>
<dbReference type="RefSeq" id="WP_057953331.1">
    <property type="nucleotide sequence ID" value="NZ_CP013118.1"/>
</dbReference>
<dbReference type="SUPFAM" id="SSF53790">
    <property type="entry name" value="Tetrapyrrole methylase"/>
    <property type="match status" value="1"/>
</dbReference>
<gene>
    <name evidence="9" type="primary">cysG</name>
    <name evidence="9" type="ORF">L21SP5_02278</name>
</gene>
<dbReference type="Proteomes" id="UP000064893">
    <property type="component" value="Chromosome"/>
</dbReference>
<dbReference type="EMBL" id="CP013118">
    <property type="protein sequence ID" value="ALO15911.1"/>
    <property type="molecule type" value="Genomic_DNA"/>
</dbReference>
<evidence type="ECO:0000256" key="2">
    <source>
        <dbReference type="ARBA" id="ARBA00012162"/>
    </source>
</evidence>
<keyword evidence="3 7" id="KW-0489">Methyltransferase</keyword>
<dbReference type="PANTHER" id="PTHR45790">
    <property type="entry name" value="SIROHEME SYNTHASE-RELATED"/>
    <property type="match status" value="1"/>
</dbReference>
<dbReference type="InterPro" id="IPR035996">
    <property type="entry name" value="4pyrrol_Methylase_sf"/>
</dbReference>
<sequence length="255" mass="28052">MTQSIKQKKPIIIAGTGPGDPELLAVKAQKAIASADVIVYDATQIEHIIDFCQSKAKRVKINKDKTRNSDTLRKEIIQILADYHKTGKRVVRLKTGDAFMFGSGAAETELLFEMNLPFSVIPGITAGMAAAVYGNVRISEKKEADTVTFYMANQKNHQHENLEQIAQLLQTQATVALYMAENILPQIRDCLLKQKLPKHFPVVAVANASLPNQQVLSATLADIQSILNKIPKNSSVVFFIGKKVHSIFAAPNQSE</sequence>
<dbReference type="Gene3D" id="3.40.1010.10">
    <property type="entry name" value="Cobalt-precorrin-4 Transmethylase, Domain 1"/>
    <property type="match status" value="1"/>
</dbReference>
<dbReference type="GO" id="GO:0032259">
    <property type="term" value="P:methylation"/>
    <property type="evidence" value="ECO:0007669"/>
    <property type="project" value="UniProtKB-KW"/>
</dbReference>
<evidence type="ECO:0000256" key="5">
    <source>
        <dbReference type="ARBA" id="ARBA00022691"/>
    </source>
</evidence>
<evidence type="ECO:0000256" key="4">
    <source>
        <dbReference type="ARBA" id="ARBA00022679"/>
    </source>
</evidence>
<evidence type="ECO:0000256" key="6">
    <source>
        <dbReference type="ARBA" id="ARBA00023244"/>
    </source>
</evidence>
<comment type="similarity">
    <text evidence="1 7">Belongs to the precorrin methyltransferase family.</text>
</comment>
<evidence type="ECO:0000313" key="9">
    <source>
        <dbReference type="EMBL" id="ALO15911.1"/>
    </source>
</evidence>
<organism evidence="9 10">
    <name type="scientific">Salinivirga cyanobacteriivorans</name>
    <dbReference type="NCBI Taxonomy" id="1307839"/>
    <lineage>
        <taxon>Bacteria</taxon>
        <taxon>Pseudomonadati</taxon>
        <taxon>Bacteroidota</taxon>
        <taxon>Bacteroidia</taxon>
        <taxon>Bacteroidales</taxon>
        <taxon>Salinivirgaceae</taxon>
        <taxon>Salinivirga</taxon>
    </lineage>
</organism>
<dbReference type="KEGG" id="blq:L21SP5_02278"/>
<dbReference type="EC" id="2.1.1.107" evidence="2"/>
<dbReference type="PANTHER" id="PTHR45790:SF3">
    <property type="entry name" value="S-ADENOSYL-L-METHIONINE-DEPENDENT UROPORPHYRINOGEN III METHYLTRANSFERASE, CHLOROPLASTIC"/>
    <property type="match status" value="1"/>
</dbReference>
<dbReference type="InterPro" id="IPR003043">
    <property type="entry name" value="Uropor_MeTrfase_CS"/>
</dbReference>
<dbReference type="GO" id="GO:0019354">
    <property type="term" value="P:siroheme biosynthetic process"/>
    <property type="evidence" value="ECO:0007669"/>
    <property type="project" value="TreeGrafter"/>
</dbReference>
<dbReference type="GO" id="GO:0004851">
    <property type="term" value="F:uroporphyrin-III C-methyltransferase activity"/>
    <property type="evidence" value="ECO:0007669"/>
    <property type="project" value="UniProtKB-EC"/>
</dbReference>
<dbReference type="AlphaFoldDB" id="A0A0S2I0Y3"/>
<evidence type="ECO:0000256" key="1">
    <source>
        <dbReference type="ARBA" id="ARBA00005879"/>
    </source>
</evidence>
<evidence type="ECO:0000256" key="3">
    <source>
        <dbReference type="ARBA" id="ARBA00022603"/>
    </source>
</evidence>
<name>A0A0S2I0Y3_9BACT</name>
<dbReference type="InterPro" id="IPR014777">
    <property type="entry name" value="4pyrrole_Mease_sub1"/>
</dbReference>
<keyword evidence="5" id="KW-0949">S-adenosyl-L-methionine</keyword>
<keyword evidence="4 7" id="KW-0808">Transferase</keyword>
<accession>A0A0S2I0Y3</accession>
<dbReference type="OrthoDB" id="9815856at2"/>
<dbReference type="STRING" id="1307839.L21SP5_02278"/>
<evidence type="ECO:0000313" key="10">
    <source>
        <dbReference type="Proteomes" id="UP000064893"/>
    </source>
</evidence>